<dbReference type="Proteomes" id="UP000228934">
    <property type="component" value="Unassembled WGS sequence"/>
</dbReference>
<proteinExistence type="predicted"/>
<evidence type="ECO:0000313" key="3">
    <source>
        <dbReference type="Proteomes" id="UP000228934"/>
    </source>
</evidence>
<protein>
    <submittedName>
        <fullName evidence="2">Uncharacterized protein</fullName>
    </submittedName>
</protein>
<dbReference type="AlphaFoldDB" id="A0A2G9PNQ4"/>
<sequence>NTEAWHTAFCKYYKNIAKGGICKGRQIKVRDEEDNCAVLTLNIYHNGTIMAQATEENLEEFKHVFPQIKDQAKVYNDLKATDKKDEKQIPAKTLSIDMADVPSPKILRLLISTRERFCTVQRTASKTVRNSIYNATATTRKRSTEGRNKYTKIKNDTPQSGNRNKRNGLYRQSAHQQTSETHQLPKINITKPSNSQDNSNNPETPNKPLSNHKNKQQTPEIVLIIDSNGKYLNTKRLFPGTRVSKIHCSTIEQATGVINDPYFTNPKHISSYTKIKTTSNRVGVQEEY</sequence>
<organism evidence="2 3">
    <name type="scientific">Aquarana catesbeiana</name>
    <name type="common">American bullfrog</name>
    <name type="synonym">Rana catesbeiana</name>
    <dbReference type="NCBI Taxonomy" id="8400"/>
    <lineage>
        <taxon>Eukaryota</taxon>
        <taxon>Metazoa</taxon>
        <taxon>Chordata</taxon>
        <taxon>Craniata</taxon>
        <taxon>Vertebrata</taxon>
        <taxon>Euteleostomi</taxon>
        <taxon>Amphibia</taxon>
        <taxon>Batrachia</taxon>
        <taxon>Anura</taxon>
        <taxon>Neobatrachia</taxon>
        <taxon>Ranoidea</taxon>
        <taxon>Ranidae</taxon>
        <taxon>Aquarana</taxon>
    </lineage>
</organism>
<dbReference type="EMBL" id="KV922557">
    <property type="protein sequence ID" value="PIO04975.1"/>
    <property type="molecule type" value="Genomic_DNA"/>
</dbReference>
<dbReference type="OrthoDB" id="10056446at2759"/>
<feature type="compositionally biased region" description="Polar residues" evidence="1">
    <location>
        <begin position="173"/>
        <end position="182"/>
    </location>
</feature>
<evidence type="ECO:0000313" key="2">
    <source>
        <dbReference type="EMBL" id="PIO04975.1"/>
    </source>
</evidence>
<gene>
    <name evidence="2" type="ORF">AB205_0065620</name>
</gene>
<feature type="compositionally biased region" description="Polar residues" evidence="1">
    <location>
        <begin position="190"/>
        <end position="209"/>
    </location>
</feature>
<accession>A0A2G9PNQ4</accession>
<evidence type="ECO:0000256" key="1">
    <source>
        <dbReference type="SAM" id="MobiDB-lite"/>
    </source>
</evidence>
<reference evidence="3" key="1">
    <citation type="journal article" date="2017" name="Nat. Commun.">
        <title>The North American bullfrog draft genome provides insight into hormonal regulation of long noncoding RNA.</title>
        <authorList>
            <person name="Hammond S.A."/>
            <person name="Warren R.L."/>
            <person name="Vandervalk B.P."/>
            <person name="Kucuk E."/>
            <person name="Khan H."/>
            <person name="Gibb E.A."/>
            <person name="Pandoh P."/>
            <person name="Kirk H."/>
            <person name="Zhao Y."/>
            <person name="Jones M."/>
            <person name="Mungall A.J."/>
            <person name="Coope R."/>
            <person name="Pleasance S."/>
            <person name="Moore R.A."/>
            <person name="Holt R.A."/>
            <person name="Round J.M."/>
            <person name="Ohora S."/>
            <person name="Walle B.V."/>
            <person name="Veldhoen N."/>
            <person name="Helbing C.C."/>
            <person name="Birol I."/>
        </authorList>
    </citation>
    <scope>NUCLEOTIDE SEQUENCE [LARGE SCALE GENOMIC DNA]</scope>
</reference>
<name>A0A2G9PNQ4_AQUCT</name>
<keyword evidence="3" id="KW-1185">Reference proteome</keyword>
<feature type="region of interest" description="Disordered" evidence="1">
    <location>
        <begin position="131"/>
        <end position="217"/>
    </location>
</feature>
<feature type="non-terminal residue" evidence="2">
    <location>
        <position position="1"/>
    </location>
</feature>